<dbReference type="PIRSF" id="PIRSF017082">
    <property type="entry name" value="YflP"/>
    <property type="match status" value="1"/>
</dbReference>
<feature type="signal peptide" evidence="2">
    <location>
        <begin position="1"/>
        <end position="29"/>
    </location>
</feature>
<accession>A0A7G9RSZ1</accession>
<dbReference type="KEGG" id="drg:H9K76_07835"/>
<dbReference type="PANTHER" id="PTHR42928">
    <property type="entry name" value="TRICARBOXYLATE-BINDING PROTEIN"/>
    <property type="match status" value="1"/>
</dbReference>
<organism evidence="3 4">
    <name type="scientific">Diaphorobacter ruginosibacter</name>
    <dbReference type="NCBI Taxonomy" id="1715720"/>
    <lineage>
        <taxon>Bacteria</taxon>
        <taxon>Pseudomonadati</taxon>
        <taxon>Pseudomonadota</taxon>
        <taxon>Betaproteobacteria</taxon>
        <taxon>Burkholderiales</taxon>
        <taxon>Comamonadaceae</taxon>
        <taxon>Diaphorobacter</taxon>
    </lineage>
</organism>
<dbReference type="PROSITE" id="PS51318">
    <property type="entry name" value="TAT"/>
    <property type="match status" value="1"/>
</dbReference>
<dbReference type="AlphaFoldDB" id="A0A7G9RSZ1"/>
<dbReference type="InterPro" id="IPR005064">
    <property type="entry name" value="BUG"/>
</dbReference>
<evidence type="ECO:0000256" key="2">
    <source>
        <dbReference type="SAM" id="SignalP"/>
    </source>
</evidence>
<dbReference type="Pfam" id="PF03401">
    <property type="entry name" value="TctC"/>
    <property type="match status" value="1"/>
</dbReference>
<keyword evidence="4" id="KW-1185">Reference proteome</keyword>
<dbReference type="RefSeq" id="WP_187599327.1">
    <property type="nucleotide sequence ID" value="NZ_CP060714.1"/>
</dbReference>
<dbReference type="Gene3D" id="3.40.190.150">
    <property type="entry name" value="Bordetella uptake gene, domain 1"/>
    <property type="match status" value="1"/>
</dbReference>
<sequence length="331" mass="34740">MLSTQRRKLLTHSTLIAAAALLGTGAVQAQAPWKPERPVKLLVGFAPGGSADTLARLIGEQLGQKLGQPVVVDNVPGAGGNIMAQRLATSTPDGYTLGIGAAGSMAITFDLNPAVTHYKPESFAPVTMLATQPNVVIVNTNIPASNIAELKAYIQRTPSASYGIAGIGISNHLIAEAMLHRMDVKMAAVPYKGAAPVITDLMGGHIAMTVDNITTAASLVKEGKVKALGVTTAKRAPQLPNVPTLQEQGIKGFDMPTWQGLFLPASTPANIQQAYFDAVQDVLKSASTAERMAVLGSQPVVGMKSADFVKYLANDRKQWGETIKAADIKPQ</sequence>
<dbReference type="SUPFAM" id="SSF53850">
    <property type="entry name" value="Periplasmic binding protein-like II"/>
    <property type="match status" value="1"/>
</dbReference>
<dbReference type="Proteomes" id="UP000515811">
    <property type="component" value="Chromosome"/>
</dbReference>
<proteinExistence type="inferred from homology"/>
<protein>
    <submittedName>
        <fullName evidence="3">Tripartite tricarboxylate transporter substrate binding protein</fullName>
    </submittedName>
</protein>
<name>A0A7G9RSZ1_9BURK</name>
<dbReference type="PANTHER" id="PTHR42928:SF5">
    <property type="entry name" value="BLR1237 PROTEIN"/>
    <property type="match status" value="1"/>
</dbReference>
<dbReference type="EMBL" id="CP060714">
    <property type="protein sequence ID" value="QNN58716.1"/>
    <property type="molecule type" value="Genomic_DNA"/>
</dbReference>
<dbReference type="InterPro" id="IPR006311">
    <property type="entry name" value="TAT_signal"/>
</dbReference>
<feature type="chain" id="PRO_5028945698" evidence="2">
    <location>
        <begin position="30"/>
        <end position="331"/>
    </location>
</feature>
<gene>
    <name evidence="3" type="ORF">H9K76_07835</name>
</gene>
<keyword evidence="2" id="KW-0732">Signal</keyword>
<reference evidence="3 4" key="1">
    <citation type="submission" date="2020-08" db="EMBL/GenBank/DDBJ databases">
        <title>Genome sequence of Diaphorobacter ruginosibacter DSM 27467T.</title>
        <authorList>
            <person name="Hyun D.-W."/>
            <person name="Bae J.-W."/>
        </authorList>
    </citation>
    <scope>NUCLEOTIDE SEQUENCE [LARGE SCALE GENOMIC DNA]</scope>
    <source>
        <strain evidence="3 4">DSM 27467</strain>
    </source>
</reference>
<comment type="similarity">
    <text evidence="1">Belongs to the UPF0065 (bug) family.</text>
</comment>
<dbReference type="Gene3D" id="3.40.190.10">
    <property type="entry name" value="Periplasmic binding protein-like II"/>
    <property type="match status" value="1"/>
</dbReference>
<evidence type="ECO:0000256" key="1">
    <source>
        <dbReference type="ARBA" id="ARBA00006987"/>
    </source>
</evidence>
<evidence type="ECO:0000313" key="4">
    <source>
        <dbReference type="Proteomes" id="UP000515811"/>
    </source>
</evidence>
<dbReference type="InterPro" id="IPR042100">
    <property type="entry name" value="Bug_dom1"/>
</dbReference>
<dbReference type="CDD" id="cd07012">
    <property type="entry name" value="PBP2_Bug_TTT"/>
    <property type="match status" value="1"/>
</dbReference>
<evidence type="ECO:0000313" key="3">
    <source>
        <dbReference type="EMBL" id="QNN58716.1"/>
    </source>
</evidence>